<dbReference type="PANTHER" id="PTHR17204:SF5">
    <property type="entry name" value="PRE-MRNA-PROCESSING FACTOR 39"/>
    <property type="match status" value="1"/>
</dbReference>
<reference evidence="6 7" key="1">
    <citation type="journal article" date="2015" name="Mol. Biochem. Parasitol.">
        <title>Identification of polymorphic genes for use in assemblage B genotyping assays through comparative genomics of multiple assemblage B Giardia duodenalis isolates.</title>
        <authorList>
            <person name="Wielinga C."/>
            <person name="Thompson R.C."/>
            <person name="Monis P."/>
            <person name="Ryan U."/>
        </authorList>
    </citation>
    <scope>NUCLEOTIDE SEQUENCE [LARGE SCALE GENOMIC DNA]</scope>
    <source>
        <strain evidence="6 7">BAH15c1</strain>
    </source>
</reference>
<name>A0A132NN95_GIAIN</name>
<dbReference type="GO" id="GO:0000395">
    <property type="term" value="P:mRNA 5'-splice site recognition"/>
    <property type="evidence" value="ECO:0007669"/>
    <property type="project" value="TreeGrafter"/>
</dbReference>
<dbReference type="AlphaFoldDB" id="A0A132NN95"/>
<evidence type="ECO:0000256" key="1">
    <source>
        <dbReference type="ARBA" id="ARBA00004123"/>
    </source>
</evidence>
<dbReference type="VEuPathDB" id="GiardiaDB:QR46_4481"/>
<comment type="subcellular location">
    <subcellularLocation>
        <location evidence="1">Nucleus</location>
    </subcellularLocation>
</comment>
<dbReference type="OrthoDB" id="10265668at2759"/>
<sequence length="547" mass="61890">MMGLKVDSKRSQNMAPLSFQERSDELSAAHAALTDASFDEYKTKTTLFLDDYPYCYEYWKKLASATLQHRNMDEALLVYQQAIDTIPYCWQLWAGYIDFAKQCGATPAYSHAFTPEVIVQLYRLALDEYVGEAYMSTTLWKDYLQLSVDQILASNDPDQEAINTILDAYHYIFTGVSKSDPSTTGIILRASATTLLSLYEQHINALIAKFPSVGDPDQLLSKAKADFRGCYSTDTAMQRLSLYTCIDKRPFYHHSAFKPELLSRFRALYRALVDKLVTLNGHGDWVSVEIQSILCICCDYIDFWILYIRALIQSQLFSEALDICNMALSRCHGGSSGAVLSALHIEKLQILELQEDSPALDSLVTTLSNDFADDSLIVLALAKHHYRQKRYNKCNDVICRHINSCRDSVPILRSLCRLLSASLFASHGDTSNSTMDQEIFRLDKIYTDILKGPSLSRDGIKVMVLERIALAQTARECGHLHCFTAIRDNIYRDYASDIDILEPALHAHIQWLQIHGQLAEIIETEMLLLRAVPDHLYSYVDSIAKGA</sequence>
<evidence type="ECO:0000256" key="4">
    <source>
        <dbReference type="ARBA" id="ARBA00023187"/>
    </source>
</evidence>
<evidence type="ECO:0008006" key="8">
    <source>
        <dbReference type="Google" id="ProtNLM"/>
    </source>
</evidence>
<protein>
    <recommendedName>
        <fullName evidence="8">Pre-mRNA-processing factor 39</fullName>
    </recommendedName>
</protein>
<dbReference type="GO" id="GO:0000243">
    <property type="term" value="C:commitment complex"/>
    <property type="evidence" value="ECO:0007669"/>
    <property type="project" value="TreeGrafter"/>
</dbReference>
<keyword evidence="4" id="KW-0508">mRNA splicing</keyword>
<dbReference type="GO" id="GO:0005685">
    <property type="term" value="C:U1 snRNP"/>
    <property type="evidence" value="ECO:0007669"/>
    <property type="project" value="TreeGrafter"/>
</dbReference>
<dbReference type="Gene3D" id="1.25.40.10">
    <property type="entry name" value="Tetratricopeptide repeat domain"/>
    <property type="match status" value="2"/>
</dbReference>
<evidence type="ECO:0000256" key="3">
    <source>
        <dbReference type="ARBA" id="ARBA00022737"/>
    </source>
</evidence>
<gene>
    <name evidence="6" type="ORF">QR46_4481</name>
</gene>
<evidence type="ECO:0000256" key="5">
    <source>
        <dbReference type="ARBA" id="ARBA00023242"/>
    </source>
</evidence>
<keyword evidence="2" id="KW-0507">mRNA processing</keyword>
<dbReference type="SUPFAM" id="SSF48452">
    <property type="entry name" value="TPR-like"/>
    <property type="match status" value="1"/>
</dbReference>
<organism evidence="6 7">
    <name type="scientific">Giardia duodenalis assemblage B</name>
    <dbReference type="NCBI Taxonomy" id="1394984"/>
    <lineage>
        <taxon>Eukaryota</taxon>
        <taxon>Metamonada</taxon>
        <taxon>Diplomonadida</taxon>
        <taxon>Hexamitidae</taxon>
        <taxon>Giardiinae</taxon>
        <taxon>Giardia</taxon>
    </lineage>
</organism>
<dbReference type="EMBL" id="JXTI01000174">
    <property type="protein sequence ID" value="KWX11565.1"/>
    <property type="molecule type" value="Genomic_DNA"/>
</dbReference>
<dbReference type="GO" id="GO:0030627">
    <property type="term" value="F:pre-mRNA 5'-splice site binding"/>
    <property type="evidence" value="ECO:0007669"/>
    <property type="project" value="TreeGrafter"/>
</dbReference>
<comment type="caution">
    <text evidence="6">The sequence shown here is derived from an EMBL/GenBank/DDBJ whole genome shotgun (WGS) entry which is preliminary data.</text>
</comment>
<evidence type="ECO:0000256" key="2">
    <source>
        <dbReference type="ARBA" id="ARBA00022664"/>
    </source>
</evidence>
<accession>A0A132NN95</accession>
<proteinExistence type="predicted"/>
<evidence type="ECO:0000313" key="7">
    <source>
        <dbReference type="Proteomes" id="UP000070089"/>
    </source>
</evidence>
<dbReference type="PANTHER" id="PTHR17204">
    <property type="entry name" value="PRE-MRNA PROCESSING PROTEIN PRP39-RELATED"/>
    <property type="match status" value="1"/>
</dbReference>
<dbReference type="Proteomes" id="UP000070089">
    <property type="component" value="Unassembled WGS sequence"/>
</dbReference>
<dbReference type="InterPro" id="IPR011990">
    <property type="entry name" value="TPR-like_helical_dom_sf"/>
</dbReference>
<keyword evidence="3" id="KW-0677">Repeat</keyword>
<dbReference type="Pfam" id="PF23240">
    <property type="entry name" value="HAT_PRP39_N"/>
    <property type="match status" value="1"/>
</dbReference>
<evidence type="ECO:0000313" key="6">
    <source>
        <dbReference type="EMBL" id="KWX11565.1"/>
    </source>
</evidence>
<keyword evidence="5" id="KW-0539">Nucleus</keyword>
<dbReference type="GO" id="GO:0071004">
    <property type="term" value="C:U2-type prespliceosome"/>
    <property type="evidence" value="ECO:0007669"/>
    <property type="project" value="TreeGrafter"/>
</dbReference>